<accession>A0ABU6JIA3</accession>
<evidence type="ECO:0000256" key="1">
    <source>
        <dbReference type="ARBA" id="ARBA00022481"/>
    </source>
</evidence>
<dbReference type="InterPro" id="IPR004090">
    <property type="entry name" value="Chemotax_Me-accpt_rcpt"/>
</dbReference>
<dbReference type="CDD" id="cd12912">
    <property type="entry name" value="PDC2_MCP_like"/>
    <property type="match status" value="1"/>
</dbReference>
<dbReference type="Gene3D" id="3.30.450.20">
    <property type="entry name" value="PAS domain"/>
    <property type="match status" value="2"/>
</dbReference>
<dbReference type="SMART" id="SM00283">
    <property type="entry name" value="MA"/>
    <property type="match status" value="1"/>
</dbReference>
<name>A0ABU6JIA3_9BURK</name>
<dbReference type="PRINTS" id="PR00260">
    <property type="entry name" value="CHEMTRNSDUCR"/>
</dbReference>
<dbReference type="PROSITE" id="PS50111">
    <property type="entry name" value="CHEMOTAXIS_TRANSDUC_2"/>
    <property type="match status" value="1"/>
</dbReference>
<dbReference type="PANTHER" id="PTHR43531">
    <property type="entry name" value="PROTEIN ICFG"/>
    <property type="match status" value="1"/>
</dbReference>
<dbReference type="Pfam" id="PF22673">
    <property type="entry name" value="MCP-like_PDC_1"/>
    <property type="match status" value="1"/>
</dbReference>
<dbReference type="Pfam" id="PF00015">
    <property type="entry name" value="MCPsignal"/>
    <property type="match status" value="1"/>
</dbReference>
<evidence type="ECO:0000256" key="2">
    <source>
        <dbReference type="ARBA" id="ARBA00029447"/>
    </source>
</evidence>
<keyword evidence="4" id="KW-1133">Transmembrane helix</keyword>
<evidence type="ECO:0000256" key="4">
    <source>
        <dbReference type="SAM" id="Phobius"/>
    </source>
</evidence>
<reference evidence="6 7" key="1">
    <citation type="submission" date="2023-10" db="EMBL/GenBank/DDBJ databases">
        <title>Noviherbaspirillum sp. CPCC 100848 genome assembly.</title>
        <authorList>
            <person name="Li X.Y."/>
            <person name="Fang X.M."/>
        </authorList>
    </citation>
    <scope>NUCLEOTIDE SEQUENCE [LARGE SCALE GENOMIC DNA]</scope>
    <source>
        <strain evidence="6 7">CPCC 100848</strain>
    </source>
</reference>
<feature type="domain" description="Methyl-accepting transducer" evidence="5">
    <location>
        <begin position="403"/>
        <end position="632"/>
    </location>
</feature>
<dbReference type="PANTHER" id="PTHR43531:SF14">
    <property type="entry name" value="METHYL-ACCEPTING CHEMOTAXIS PROTEIN I-RELATED"/>
    <property type="match status" value="1"/>
</dbReference>
<dbReference type="Proteomes" id="UP001352263">
    <property type="component" value="Unassembled WGS sequence"/>
</dbReference>
<proteinExistence type="inferred from homology"/>
<dbReference type="SUPFAM" id="SSF58104">
    <property type="entry name" value="Methyl-accepting chemotaxis protein (MCP) signaling domain"/>
    <property type="match status" value="1"/>
</dbReference>
<dbReference type="CDD" id="cd17529">
    <property type="entry name" value="HAMP_I"/>
    <property type="match status" value="1"/>
</dbReference>
<dbReference type="InterPro" id="IPR051310">
    <property type="entry name" value="MCP_chemotaxis"/>
</dbReference>
<keyword evidence="3" id="KW-0807">Transducer</keyword>
<feature type="transmembrane region" description="Helical" evidence="4">
    <location>
        <begin position="322"/>
        <end position="341"/>
    </location>
</feature>
<evidence type="ECO:0000256" key="3">
    <source>
        <dbReference type="PROSITE-ProRule" id="PRU00284"/>
    </source>
</evidence>
<feature type="transmembrane region" description="Helical" evidence="4">
    <location>
        <begin position="12"/>
        <end position="33"/>
    </location>
</feature>
<dbReference type="RefSeq" id="WP_326509465.1">
    <property type="nucleotide sequence ID" value="NZ_JAWIIV010000037.1"/>
</dbReference>
<evidence type="ECO:0000313" key="7">
    <source>
        <dbReference type="Proteomes" id="UP001352263"/>
    </source>
</evidence>
<dbReference type="CDD" id="cd11386">
    <property type="entry name" value="MCP_signal"/>
    <property type="match status" value="1"/>
</dbReference>
<dbReference type="Gene3D" id="1.10.287.950">
    <property type="entry name" value="Methyl-accepting chemotaxis protein"/>
    <property type="match status" value="1"/>
</dbReference>
<evidence type="ECO:0000259" key="5">
    <source>
        <dbReference type="PROSITE" id="PS50111"/>
    </source>
</evidence>
<comment type="caution">
    <text evidence="6">The sequence shown here is derived from an EMBL/GenBank/DDBJ whole genome shotgun (WGS) entry which is preliminary data.</text>
</comment>
<gene>
    <name evidence="6" type="ORF">RY831_26960</name>
</gene>
<keyword evidence="1" id="KW-0488">Methylation</keyword>
<sequence length="648" mass="69210">MGTQRWSLRTRLTSVVTGIVTVGLVFTAGFLTIKAGQMERAGSELYAHELALRQAGNVSKRLETAFTTVRTLSHELGALRATGIADRAVANVMLKSVLEGNSTFVGVWTVWEPNAFDGKDEMHRGQPGHDDSGRFIPYWNRGGGKIGVEPIVDYEKEGAGEPYLLPKRTGNEVVLEPYFYKVAGIDTLMTSLVVPVKHDGKFVGVVGVDIALADLQSEISSIRPYETGYASLISNAGKYIAHHDAARLGDEVVKGAYWNIIHPAVASGQDFKLSMLDETLNTEVLQIYVPVVIGTTKTPWSLIVTMPENKVMAGVVRFRTTSMAIAAVSIIVVCVVLSMLLNRFVIRPLGGEPDDAANIARHVASGDLTTPIRLPETDSRSMMAAIEIMQTNLSGIVTSIRSISNVISTAAIEIAQGNLELSQRTESQAASLEQTAASIEEMASTVMQNAENVQRANTAARAAAETAASAGAVVGNVTKTMSDIAEASARMVDIIDVIDGIAFQTNILALNASLEAARAGVSGRGFAAVASEVRNLAQRSATASREVKDLIESSVSQVNTGTVLVSQVGLTMDRVIREVHCVTGLMTEIAIATNEQSIGINQINEAIMLMDEVTQQNARMVEQAAVAATSLQQQSQQLLGAVGVFQIK</sequence>
<keyword evidence="4" id="KW-0812">Transmembrane</keyword>
<dbReference type="CDD" id="cd12913">
    <property type="entry name" value="PDC1_MCP_like"/>
    <property type="match status" value="1"/>
</dbReference>
<dbReference type="EMBL" id="JAWIIV010000037">
    <property type="protein sequence ID" value="MEC4722804.1"/>
    <property type="molecule type" value="Genomic_DNA"/>
</dbReference>
<keyword evidence="7" id="KW-1185">Reference proteome</keyword>
<keyword evidence="4" id="KW-0472">Membrane</keyword>
<protein>
    <submittedName>
        <fullName evidence="6">Methyl-accepting chemotaxis protein</fullName>
    </submittedName>
</protein>
<organism evidence="6 7">
    <name type="scientific">Noviherbaspirillum album</name>
    <dbReference type="NCBI Taxonomy" id="3080276"/>
    <lineage>
        <taxon>Bacteria</taxon>
        <taxon>Pseudomonadati</taxon>
        <taxon>Pseudomonadota</taxon>
        <taxon>Betaproteobacteria</taxon>
        <taxon>Burkholderiales</taxon>
        <taxon>Oxalobacteraceae</taxon>
        <taxon>Noviherbaspirillum</taxon>
    </lineage>
</organism>
<dbReference type="InterPro" id="IPR004089">
    <property type="entry name" value="MCPsignal_dom"/>
</dbReference>
<evidence type="ECO:0000313" key="6">
    <source>
        <dbReference type="EMBL" id="MEC4722804.1"/>
    </source>
</evidence>
<comment type="similarity">
    <text evidence="2">Belongs to the methyl-accepting chemotaxis (MCP) protein family.</text>
</comment>